<evidence type="ECO:0000313" key="11">
    <source>
        <dbReference type="EMBL" id="CAB4552342.1"/>
    </source>
</evidence>
<evidence type="ECO:0000259" key="10">
    <source>
        <dbReference type="Pfam" id="PF21088"/>
    </source>
</evidence>
<dbReference type="SUPFAM" id="SSF50182">
    <property type="entry name" value="Sm-like ribonucleoproteins"/>
    <property type="match status" value="1"/>
</dbReference>
<dbReference type="SUPFAM" id="SSF82861">
    <property type="entry name" value="Mechanosensitive channel protein MscS (YggB), transmembrane region"/>
    <property type="match status" value="1"/>
</dbReference>
<dbReference type="Pfam" id="PF21088">
    <property type="entry name" value="MS_channel_1st"/>
    <property type="match status" value="1"/>
</dbReference>
<feature type="transmembrane region" description="Helical" evidence="7">
    <location>
        <begin position="38"/>
        <end position="59"/>
    </location>
</feature>
<dbReference type="InterPro" id="IPR011066">
    <property type="entry name" value="MscS_channel_C_sf"/>
</dbReference>
<dbReference type="InterPro" id="IPR049278">
    <property type="entry name" value="MS_channel_C"/>
</dbReference>
<reference evidence="11" key="1">
    <citation type="submission" date="2020-05" db="EMBL/GenBank/DDBJ databases">
        <authorList>
            <person name="Chiriac C."/>
            <person name="Salcher M."/>
            <person name="Ghai R."/>
            <person name="Kavagutti S V."/>
        </authorList>
    </citation>
    <scope>NUCLEOTIDE SEQUENCE</scope>
</reference>
<dbReference type="Gene3D" id="3.30.70.100">
    <property type="match status" value="1"/>
</dbReference>
<keyword evidence="5 7" id="KW-1133">Transmembrane helix</keyword>
<gene>
    <name evidence="11" type="ORF">UFOPK1493_01161</name>
</gene>
<dbReference type="InterPro" id="IPR006685">
    <property type="entry name" value="MscS_channel_2nd"/>
</dbReference>
<accession>A0A6J6CLF0</accession>
<dbReference type="SUPFAM" id="SSF82689">
    <property type="entry name" value="Mechanosensitive channel protein MscS (YggB), C-terminal domain"/>
    <property type="match status" value="1"/>
</dbReference>
<dbReference type="InterPro" id="IPR010920">
    <property type="entry name" value="LSM_dom_sf"/>
</dbReference>
<dbReference type="Gene3D" id="1.10.287.1260">
    <property type="match status" value="1"/>
</dbReference>
<evidence type="ECO:0000256" key="1">
    <source>
        <dbReference type="ARBA" id="ARBA00004651"/>
    </source>
</evidence>
<sequence>MLRTPTPADACPDDVLGLCDQVLESTGSEGLAQAVDWFVGRPILVLVVFLVTWVVRTIARRVVTRGVQRMILTPAAVARQLERRMTRTDETGEVVADLPAEIDEARRRARAESIGAALATAVSAVVWTAGFLVAMSIIGLDLAPFIAGAGIVGVALGFGAQSLVRDCINGVFILIEDQFGIGDAVDLGPATGEVERVTLRTTVLRGVDGTVWHVPNGEIRRVGNRSQLWSMAVLDVPVSYSTDLDHARELLNEAARSVCGSEPWSGDVLDAPRVLGVESLTAEGVVLRLMVKTVPGRQWAVQRALREAIKTTFDRHGVALPYAPAAAPMPPAPEQPI</sequence>
<evidence type="ECO:0000256" key="3">
    <source>
        <dbReference type="ARBA" id="ARBA00022475"/>
    </source>
</evidence>
<dbReference type="Gene3D" id="2.30.30.60">
    <property type="match status" value="1"/>
</dbReference>
<evidence type="ECO:0000256" key="4">
    <source>
        <dbReference type="ARBA" id="ARBA00022692"/>
    </source>
</evidence>
<comment type="subcellular location">
    <subcellularLocation>
        <location evidence="1">Cell membrane</location>
        <topology evidence="1">Multi-pass membrane protein</topology>
    </subcellularLocation>
</comment>
<dbReference type="PANTHER" id="PTHR30460">
    <property type="entry name" value="MODERATE CONDUCTANCE MECHANOSENSITIVE CHANNEL YBIO"/>
    <property type="match status" value="1"/>
</dbReference>
<organism evidence="11">
    <name type="scientific">freshwater metagenome</name>
    <dbReference type="NCBI Taxonomy" id="449393"/>
    <lineage>
        <taxon>unclassified sequences</taxon>
        <taxon>metagenomes</taxon>
        <taxon>ecological metagenomes</taxon>
    </lineage>
</organism>
<proteinExistence type="inferred from homology"/>
<dbReference type="GO" id="GO:0008381">
    <property type="term" value="F:mechanosensitive monoatomic ion channel activity"/>
    <property type="evidence" value="ECO:0007669"/>
    <property type="project" value="InterPro"/>
</dbReference>
<comment type="similarity">
    <text evidence="2">Belongs to the MscS (TC 1.A.23) family.</text>
</comment>
<evidence type="ECO:0000256" key="7">
    <source>
        <dbReference type="SAM" id="Phobius"/>
    </source>
</evidence>
<dbReference type="Pfam" id="PF00924">
    <property type="entry name" value="MS_channel_2nd"/>
    <property type="match status" value="1"/>
</dbReference>
<keyword evidence="4 7" id="KW-0812">Transmembrane</keyword>
<feature type="domain" description="Mechanosensitive ion channel MscS C-terminal" evidence="9">
    <location>
        <begin position="233"/>
        <end position="319"/>
    </location>
</feature>
<feature type="transmembrane region" description="Helical" evidence="7">
    <location>
        <begin position="145"/>
        <end position="164"/>
    </location>
</feature>
<keyword evidence="3" id="KW-1003">Cell membrane</keyword>
<feature type="domain" description="Mechanosensitive ion channel MscS" evidence="8">
    <location>
        <begin position="163"/>
        <end position="220"/>
    </location>
</feature>
<evidence type="ECO:0000259" key="8">
    <source>
        <dbReference type="Pfam" id="PF00924"/>
    </source>
</evidence>
<feature type="domain" description="Mechanosensitive ion channel transmembrane helices 2/3" evidence="10">
    <location>
        <begin position="122"/>
        <end position="161"/>
    </location>
</feature>
<dbReference type="FunFam" id="2.30.30.60:FF:000001">
    <property type="entry name" value="MscS Mechanosensitive ion channel"/>
    <property type="match status" value="1"/>
</dbReference>
<dbReference type="PANTHER" id="PTHR30460:SF0">
    <property type="entry name" value="MODERATE CONDUCTANCE MECHANOSENSITIVE CHANNEL YBIO"/>
    <property type="match status" value="1"/>
</dbReference>
<evidence type="ECO:0000259" key="9">
    <source>
        <dbReference type="Pfam" id="PF21082"/>
    </source>
</evidence>
<feature type="transmembrane region" description="Helical" evidence="7">
    <location>
        <begin position="116"/>
        <end position="139"/>
    </location>
</feature>
<dbReference type="InterPro" id="IPR023408">
    <property type="entry name" value="MscS_beta-dom_sf"/>
</dbReference>
<protein>
    <submittedName>
        <fullName evidence="11">Unannotated protein</fullName>
    </submittedName>
</protein>
<dbReference type="AlphaFoldDB" id="A0A6J6CLF0"/>
<evidence type="ECO:0000256" key="2">
    <source>
        <dbReference type="ARBA" id="ARBA00008017"/>
    </source>
</evidence>
<dbReference type="InterPro" id="IPR011014">
    <property type="entry name" value="MscS_channel_TM-2"/>
</dbReference>
<dbReference type="GO" id="GO:0005886">
    <property type="term" value="C:plasma membrane"/>
    <property type="evidence" value="ECO:0007669"/>
    <property type="project" value="UniProtKB-SubCell"/>
</dbReference>
<keyword evidence="6 7" id="KW-0472">Membrane</keyword>
<dbReference type="InterPro" id="IPR045276">
    <property type="entry name" value="YbiO_bact"/>
</dbReference>
<evidence type="ECO:0000256" key="5">
    <source>
        <dbReference type="ARBA" id="ARBA00022989"/>
    </source>
</evidence>
<dbReference type="Pfam" id="PF21082">
    <property type="entry name" value="MS_channel_3rd"/>
    <property type="match status" value="1"/>
</dbReference>
<name>A0A6J6CLF0_9ZZZZ</name>
<dbReference type="InterPro" id="IPR049142">
    <property type="entry name" value="MS_channel_1st"/>
</dbReference>
<evidence type="ECO:0000256" key="6">
    <source>
        <dbReference type="ARBA" id="ARBA00023136"/>
    </source>
</evidence>
<dbReference type="EMBL" id="CAEZSR010000032">
    <property type="protein sequence ID" value="CAB4552342.1"/>
    <property type="molecule type" value="Genomic_DNA"/>
</dbReference>